<comment type="similarity">
    <text evidence="1 2">Belongs to the CutC family.</text>
</comment>
<name>A0A918WJ65_9RHOB</name>
<dbReference type="PANTHER" id="PTHR12598">
    <property type="entry name" value="COPPER HOMEOSTASIS PROTEIN CUTC"/>
    <property type="match status" value="1"/>
</dbReference>
<dbReference type="Gene3D" id="3.20.20.380">
    <property type="entry name" value="Copper homeostasis (CutC) domain"/>
    <property type="match status" value="1"/>
</dbReference>
<dbReference type="GO" id="GO:0005507">
    <property type="term" value="F:copper ion binding"/>
    <property type="evidence" value="ECO:0007669"/>
    <property type="project" value="TreeGrafter"/>
</dbReference>
<organism evidence="3 4">
    <name type="scientific">Neogemmobacter tilapiae</name>
    <dbReference type="NCBI Taxonomy" id="875041"/>
    <lineage>
        <taxon>Bacteria</taxon>
        <taxon>Pseudomonadati</taxon>
        <taxon>Pseudomonadota</taxon>
        <taxon>Alphaproteobacteria</taxon>
        <taxon>Rhodobacterales</taxon>
        <taxon>Paracoccaceae</taxon>
        <taxon>Neogemmobacter</taxon>
    </lineage>
</organism>
<evidence type="ECO:0000313" key="4">
    <source>
        <dbReference type="Proteomes" id="UP000638981"/>
    </source>
</evidence>
<protein>
    <recommendedName>
        <fullName evidence="2">PF03932 family protein CutC</fullName>
    </recommendedName>
</protein>
<comment type="caution">
    <text evidence="3">The sequence shown here is derived from an EMBL/GenBank/DDBJ whole genome shotgun (WGS) entry which is preliminary data.</text>
</comment>
<sequence>MAKITLEICVDDAAGIAAAFAGGADRIELCSALALGGLTPSAGLIALAAESPLPAMAMIRPRAGDFVWSAAEVRAMLAEIAAVRAAGLAGVVIGASLPDGRLDEAVLATLVQAAKGLDITLHRAIDLVPDVKEAMALCASLGIRRVLSSGGEQTAEAGMDRLAEMARSGVTVMPGGGVHAGNVAAFAKALSLHEIHASGSSPLPPPGLAQIAAFGFQPPGAKGTDVEKVRALRQALDAL</sequence>
<dbReference type="GO" id="GO:0005737">
    <property type="term" value="C:cytoplasm"/>
    <property type="evidence" value="ECO:0007669"/>
    <property type="project" value="UniProtKB-SubCell"/>
</dbReference>
<dbReference type="Pfam" id="PF03932">
    <property type="entry name" value="CutC"/>
    <property type="match status" value="1"/>
</dbReference>
<keyword evidence="2" id="KW-0963">Cytoplasm</keyword>
<dbReference type="RefSeq" id="WP_189410660.1">
    <property type="nucleotide sequence ID" value="NZ_BMYJ01000003.1"/>
</dbReference>
<dbReference type="PANTHER" id="PTHR12598:SF0">
    <property type="entry name" value="COPPER HOMEOSTASIS PROTEIN CUTC HOMOLOG"/>
    <property type="match status" value="1"/>
</dbReference>
<accession>A0A918WJ65</accession>
<dbReference type="EMBL" id="BMYJ01000003">
    <property type="protein sequence ID" value="GHC50733.1"/>
    <property type="molecule type" value="Genomic_DNA"/>
</dbReference>
<evidence type="ECO:0000256" key="1">
    <source>
        <dbReference type="ARBA" id="ARBA00007768"/>
    </source>
</evidence>
<keyword evidence="4" id="KW-1185">Reference proteome</keyword>
<dbReference type="InterPro" id="IPR005627">
    <property type="entry name" value="CutC-like"/>
</dbReference>
<dbReference type="HAMAP" id="MF_00795">
    <property type="entry name" value="CutC"/>
    <property type="match status" value="1"/>
</dbReference>
<reference evidence="3" key="1">
    <citation type="journal article" date="2014" name="Int. J. Syst. Evol. Microbiol.">
        <title>Complete genome sequence of Corynebacterium casei LMG S-19264T (=DSM 44701T), isolated from a smear-ripened cheese.</title>
        <authorList>
            <consortium name="US DOE Joint Genome Institute (JGI-PGF)"/>
            <person name="Walter F."/>
            <person name="Albersmeier A."/>
            <person name="Kalinowski J."/>
            <person name="Ruckert C."/>
        </authorList>
    </citation>
    <scope>NUCLEOTIDE SEQUENCE</scope>
    <source>
        <strain evidence="3">KCTC 23310</strain>
    </source>
</reference>
<dbReference type="InterPro" id="IPR036822">
    <property type="entry name" value="CutC-like_dom_sf"/>
</dbReference>
<comment type="subcellular location">
    <subcellularLocation>
        <location evidence="2">Cytoplasm</location>
    </subcellularLocation>
</comment>
<dbReference type="Proteomes" id="UP000638981">
    <property type="component" value="Unassembled WGS sequence"/>
</dbReference>
<dbReference type="AlphaFoldDB" id="A0A918WJ65"/>
<proteinExistence type="inferred from homology"/>
<comment type="caution">
    <text evidence="2">Once thought to be involved in copper homeostasis, experiments in E.coli have shown this is not the case.</text>
</comment>
<gene>
    <name evidence="2 3" type="primary">cutC</name>
    <name evidence="3" type="ORF">GCM10007315_11350</name>
</gene>
<dbReference type="SUPFAM" id="SSF110395">
    <property type="entry name" value="CutC-like"/>
    <property type="match status" value="1"/>
</dbReference>
<reference evidence="3" key="2">
    <citation type="submission" date="2020-09" db="EMBL/GenBank/DDBJ databases">
        <authorList>
            <person name="Sun Q."/>
            <person name="Kim S."/>
        </authorList>
    </citation>
    <scope>NUCLEOTIDE SEQUENCE</scope>
    <source>
        <strain evidence="3">KCTC 23310</strain>
    </source>
</reference>
<evidence type="ECO:0000313" key="3">
    <source>
        <dbReference type="EMBL" id="GHC50733.1"/>
    </source>
</evidence>
<evidence type="ECO:0000256" key="2">
    <source>
        <dbReference type="HAMAP-Rule" id="MF_00795"/>
    </source>
</evidence>